<feature type="compositionally biased region" description="Polar residues" evidence="1">
    <location>
        <begin position="13"/>
        <end position="25"/>
    </location>
</feature>
<reference evidence="2" key="1">
    <citation type="journal article" date="2022" name="bioRxiv">
        <title>Sequencing and chromosome-scale assembly of the giantPleurodeles waltlgenome.</title>
        <authorList>
            <person name="Brown T."/>
            <person name="Elewa A."/>
            <person name="Iarovenko S."/>
            <person name="Subramanian E."/>
            <person name="Araus A.J."/>
            <person name="Petzold A."/>
            <person name="Susuki M."/>
            <person name="Suzuki K.-i.T."/>
            <person name="Hayashi T."/>
            <person name="Toyoda A."/>
            <person name="Oliveira C."/>
            <person name="Osipova E."/>
            <person name="Leigh N.D."/>
            <person name="Simon A."/>
            <person name="Yun M.H."/>
        </authorList>
    </citation>
    <scope>NUCLEOTIDE SEQUENCE</scope>
    <source>
        <strain evidence="2">20211129_DDA</strain>
        <tissue evidence="2">Liver</tissue>
    </source>
</reference>
<evidence type="ECO:0000313" key="3">
    <source>
        <dbReference type="Proteomes" id="UP001066276"/>
    </source>
</evidence>
<proteinExistence type="predicted"/>
<dbReference type="EMBL" id="JANPWB010000009">
    <property type="protein sequence ID" value="KAJ1148346.1"/>
    <property type="molecule type" value="Genomic_DNA"/>
</dbReference>
<protein>
    <submittedName>
        <fullName evidence="2">Uncharacterized protein</fullName>
    </submittedName>
</protein>
<keyword evidence="3" id="KW-1185">Reference proteome</keyword>
<dbReference type="Proteomes" id="UP001066276">
    <property type="component" value="Chromosome 5"/>
</dbReference>
<evidence type="ECO:0000313" key="2">
    <source>
        <dbReference type="EMBL" id="KAJ1148346.1"/>
    </source>
</evidence>
<sequence length="73" mass="8112">MPGVQKVHWGPSTLVTPMGVNTPTKKYNKKEREERARPRAAAASRDWPGRRSFLARAQGAAPDARLTSPDRQT</sequence>
<comment type="caution">
    <text evidence="2">The sequence shown here is derived from an EMBL/GenBank/DDBJ whole genome shotgun (WGS) entry which is preliminary data.</text>
</comment>
<evidence type="ECO:0000256" key="1">
    <source>
        <dbReference type="SAM" id="MobiDB-lite"/>
    </source>
</evidence>
<accession>A0AAV7RA92</accession>
<feature type="region of interest" description="Disordered" evidence="1">
    <location>
        <begin position="1"/>
        <end position="73"/>
    </location>
</feature>
<organism evidence="2 3">
    <name type="scientific">Pleurodeles waltl</name>
    <name type="common">Iberian ribbed newt</name>
    <dbReference type="NCBI Taxonomy" id="8319"/>
    <lineage>
        <taxon>Eukaryota</taxon>
        <taxon>Metazoa</taxon>
        <taxon>Chordata</taxon>
        <taxon>Craniata</taxon>
        <taxon>Vertebrata</taxon>
        <taxon>Euteleostomi</taxon>
        <taxon>Amphibia</taxon>
        <taxon>Batrachia</taxon>
        <taxon>Caudata</taxon>
        <taxon>Salamandroidea</taxon>
        <taxon>Salamandridae</taxon>
        <taxon>Pleurodelinae</taxon>
        <taxon>Pleurodeles</taxon>
    </lineage>
</organism>
<gene>
    <name evidence="2" type="ORF">NDU88_001183</name>
</gene>
<dbReference type="AlphaFoldDB" id="A0AAV7RA92"/>
<name>A0AAV7RA92_PLEWA</name>